<name>A0AAJ7U2Z3_PETMA</name>
<evidence type="ECO:0000313" key="12">
    <source>
        <dbReference type="Proteomes" id="UP001318040"/>
    </source>
</evidence>
<proteinExistence type="inferred from homology"/>
<evidence type="ECO:0000256" key="3">
    <source>
        <dbReference type="ARBA" id="ARBA00012115"/>
    </source>
</evidence>
<evidence type="ECO:0000256" key="6">
    <source>
        <dbReference type="ARBA" id="ARBA00022801"/>
    </source>
</evidence>
<organism evidence="12 13">
    <name type="scientific">Petromyzon marinus</name>
    <name type="common">Sea lamprey</name>
    <dbReference type="NCBI Taxonomy" id="7757"/>
    <lineage>
        <taxon>Eukaryota</taxon>
        <taxon>Metazoa</taxon>
        <taxon>Chordata</taxon>
        <taxon>Craniata</taxon>
        <taxon>Vertebrata</taxon>
        <taxon>Cyclostomata</taxon>
        <taxon>Hyperoartia</taxon>
        <taxon>Petromyzontiformes</taxon>
        <taxon>Petromyzontidae</taxon>
        <taxon>Petromyzon</taxon>
    </lineage>
</organism>
<keyword evidence="12" id="KW-1185">Reference proteome</keyword>
<feature type="domain" description="Exonuclease" evidence="11">
    <location>
        <begin position="27"/>
        <end position="269"/>
    </location>
</feature>
<comment type="catalytic activity">
    <reaction evidence="1">
        <text>Exonucleolytic cleavage in the 3'- to 5'-direction to yield nucleoside 5'-phosphates.</text>
        <dbReference type="EC" id="3.1.11.2"/>
    </reaction>
</comment>
<feature type="compositionally biased region" description="Gly residues" evidence="10">
    <location>
        <begin position="11"/>
        <end position="21"/>
    </location>
</feature>
<dbReference type="Proteomes" id="UP001318040">
    <property type="component" value="Chromosome 46"/>
</dbReference>
<evidence type="ECO:0000256" key="7">
    <source>
        <dbReference type="ARBA" id="ARBA00022839"/>
    </source>
</evidence>
<keyword evidence="6" id="KW-0378">Hydrolase</keyword>
<dbReference type="InterPro" id="IPR012337">
    <property type="entry name" value="RNaseH-like_sf"/>
</dbReference>
<evidence type="ECO:0000256" key="4">
    <source>
        <dbReference type="ARBA" id="ARBA00022722"/>
    </source>
</evidence>
<keyword evidence="8" id="KW-0460">Magnesium</keyword>
<evidence type="ECO:0000256" key="10">
    <source>
        <dbReference type="SAM" id="MobiDB-lite"/>
    </source>
</evidence>
<evidence type="ECO:0000256" key="5">
    <source>
        <dbReference type="ARBA" id="ARBA00022723"/>
    </source>
</evidence>
<dbReference type="InterPro" id="IPR013520">
    <property type="entry name" value="Ribonucl_H"/>
</dbReference>
<dbReference type="PANTHER" id="PTHR13058">
    <property type="entry name" value="THREE PRIME REPAIR EXONUCLEASE 1, 2"/>
    <property type="match status" value="1"/>
</dbReference>
<dbReference type="EC" id="3.1.11.2" evidence="3"/>
<evidence type="ECO:0000256" key="8">
    <source>
        <dbReference type="ARBA" id="ARBA00022842"/>
    </source>
</evidence>
<reference evidence="13" key="1">
    <citation type="submission" date="2025-08" db="UniProtKB">
        <authorList>
            <consortium name="RefSeq"/>
        </authorList>
    </citation>
    <scope>IDENTIFICATION</scope>
    <source>
        <tissue evidence="13">Sperm</tissue>
    </source>
</reference>
<dbReference type="InterPro" id="IPR040393">
    <property type="entry name" value="TREX1/2"/>
</dbReference>
<dbReference type="GO" id="GO:0003676">
    <property type="term" value="F:nucleic acid binding"/>
    <property type="evidence" value="ECO:0007669"/>
    <property type="project" value="InterPro"/>
</dbReference>
<accession>A0AAJ7U2Z3</accession>
<evidence type="ECO:0000256" key="9">
    <source>
        <dbReference type="ARBA" id="ARBA00025769"/>
    </source>
</evidence>
<feature type="region of interest" description="Disordered" evidence="10">
    <location>
        <begin position="290"/>
        <end position="309"/>
    </location>
</feature>
<dbReference type="Gene3D" id="3.30.420.10">
    <property type="entry name" value="Ribonuclease H-like superfamily/Ribonuclease H"/>
    <property type="match status" value="1"/>
</dbReference>
<dbReference type="GO" id="GO:0006308">
    <property type="term" value="P:DNA catabolic process"/>
    <property type="evidence" value="ECO:0007669"/>
    <property type="project" value="TreeGrafter"/>
</dbReference>
<dbReference type="GO" id="GO:0046872">
    <property type="term" value="F:metal ion binding"/>
    <property type="evidence" value="ECO:0007669"/>
    <property type="project" value="UniProtKB-KW"/>
</dbReference>
<comment type="cofactor">
    <cofactor evidence="2">
        <name>Mg(2+)</name>
        <dbReference type="ChEBI" id="CHEBI:18420"/>
    </cofactor>
</comment>
<dbReference type="GO" id="GO:0005737">
    <property type="term" value="C:cytoplasm"/>
    <property type="evidence" value="ECO:0007669"/>
    <property type="project" value="TreeGrafter"/>
</dbReference>
<evidence type="ECO:0000256" key="2">
    <source>
        <dbReference type="ARBA" id="ARBA00001946"/>
    </source>
</evidence>
<gene>
    <name evidence="13" type="primary">LOC116952248</name>
</gene>
<evidence type="ECO:0000256" key="1">
    <source>
        <dbReference type="ARBA" id="ARBA00000493"/>
    </source>
</evidence>
<comment type="similarity">
    <text evidence="9">Belongs to the exonuclease superfamily. TREX family.</text>
</comment>
<dbReference type="InterPro" id="IPR036397">
    <property type="entry name" value="RNaseH_sf"/>
</dbReference>
<dbReference type="AlphaFoldDB" id="A0AAJ7U2Z3"/>
<evidence type="ECO:0000313" key="13">
    <source>
        <dbReference type="RefSeq" id="XP_032827327.1"/>
    </source>
</evidence>
<dbReference type="RefSeq" id="XP_032827327.1">
    <property type="nucleotide sequence ID" value="XM_032971436.1"/>
</dbReference>
<dbReference type="GO" id="GO:0008311">
    <property type="term" value="F:double-stranded DNA 3'-5' DNA exonuclease activity"/>
    <property type="evidence" value="ECO:0007669"/>
    <property type="project" value="UniProtKB-EC"/>
</dbReference>
<evidence type="ECO:0000259" key="11">
    <source>
        <dbReference type="SMART" id="SM00479"/>
    </source>
</evidence>
<dbReference type="KEGG" id="pmrn:116952248"/>
<sequence>MGDAAAFESGGPAGSEPGGPGSGPPQTFVFMDAEATGVARDRPRITELCLVATDRFALENVSYGPGGLPRPPRVRDKLTFCLDPSKLVSNTAYQLTGLSNEKLAENRRREFDGDAVALVSGFLARQTPPVCLVAHNGIQFDFPLLKVEFFRVGASLPAATLCADTLPALRSIMASNTAWQPPCGAAKPGGPPGGRARKRKLRADGGEVAGALSDEAIQEVVAAGGVKFGLSDLYELFFGRGPPAGLHNAETDALTLLRLAQRRAPQLLPWIDGHARPLADIPLLYVPSPSKRKPARAAASQTTGKREVAIGSGRASSACYRTLPEKCSARIAQQQSSLPD</sequence>
<keyword evidence="5" id="KW-0479">Metal-binding</keyword>
<keyword evidence="7" id="KW-0269">Exonuclease</keyword>
<protein>
    <recommendedName>
        <fullName evidence="3">exodeoxyribonuclease III</fullName>
        <ecNumber evidence="3">3.1.11.2</ecNumber>
    </recommendedName>
</protein>
<dbReference type="SUPFAM" id="SSF53098">
    <property type="entry name" value="Ribonuclease H-like"/>
    <property type="match status" value="1"/>
</dbReference>
<dbReference type="SMART" id="SM00479">
    <property type="entry name" value="EXOIII"/>
    <property type="match status" value="1"/>
</dbReference>
<dbReference type="PANTHER" id="PTHR13058:SF19">
    <property type="entry name" value="LD40940P"/>
    <property type="match status" value="1"/>
</dbReference>
<keyword evidence="4" id="KW-0540">Nuclease</keyword>
<dbReference type="Pfam" id="PF00929">
    <property type="entry name" value="RNase_T"/>
    <property type="match status" value="1"/>
</dbReference>
<feature type="region of interest" description="Disordered" evidence="10">
    <location>
        <begin position="1"/>
        <end position="27"/>
    </location>
</feature>